<evidence type="ECO:0000256" key="1">
    <source>
        <dbReference type="SAM" id="MobiDB-lite"/>
    </source>
</evidence>
<dbReference type="AlphaFoldDB" id="A0A0A9B8V9"/>
<feature type="region of interest" description="Disordered" evidence="1">
    <location>
        <begin position="1"/>
        <end position="26"/>
    </location>
</feature>
<sequence length="26" mass="2675">MPGPTVVQGAPPTTLRASSAPWILAR</sequence>
<reference evidence="2" key="2">
    <citation type="journal article" date="2015" name="Data Brief">
        <title>Shoot transcriptome of the giant reed, Arundo donax.</title>
        <authorList>
            <person name="Barrero R.A."/>
            <person name="Guerrero F.D."/>
            <person name="Moolhuijzen P."/>
            <person name="Goolsby J.A."/>
            <person name="Tidwell J."/>
            <person name="Bellgard S.E."/>
            <person name="Bellgard M.I."/>
        </authorList>
    </citation>
    <scope>NUCLEOTIDE SEQUENCE</scope>
    <source>
        <tissue evidence="2">Shoot tissue taken approximately 20 cm above the soil surface</tissue>
    </source>
</reference>
<proteinExistence type="predicted"/>
<dbReference type="EMBL" id="GBRH01240265">
    <property type="protein sequence ID" value="JAD57630.1"/>
    <property type="molecule type" value="Transcribed_RNA"/>
</dbReference>
<name>A0A0A9B8V9_ARUDO</name>
<organism evidence="2">
    <name type="scientific">Arundo donax</name>
    <name type="common">Giant reed</name>
    <name type="synonym">Donax arundinaceus</name>
    <dbReference type="NCBI Taxonomy" id="35708"/>
    <lineage>
        <taxon>Eukaryota</taxon>
        <taxon>Viridiplantae</taxon>
        <taxon>Streptophyta</taxon>
        <taxon>Embryophyta</taxon>
        <taxon>Tracheophyta</taxon>
        <taxon>Spermatophyta</taxon>
        <taxon>Magnoliopsida</taxon>
        <taxon>Liliopsida</taxon>
        <taxon>Poales</taxon>
        <taxon>Poaceae</taxon>
        <taxon>PACMAD clade</taxon>
        <taxon>Arundinoideae</taxon>
        <taxon>Arundineae</taxon>
        <taxon>Arundo</taxon>
    </lineage>
</organism>
<accession>A0A0A9B8V9</accession>
<evidence type="ECO:0000313" key="2">
    <source>
        <dbReference type="EMBL" id="JAD57630.1"/>
    </source>
</evidence>
<protein>
    <submittedName>
        <fullName evidence="2">Uncharacterized protein</fullName>
    </submittedName>
</protein>
<reference evidence="2" key="1">
    <citation type="submission" date="2014-09" db="EMBL/GenBank/DDBJ databases">
        <authorList>
            <person name="Magalhaes I.L.F."/>
            <person name="Oliveira U."/>
            <person name="Santos F.R."/>
            <person name="Vidigal T.H.D.A."/>
            <person name="Brescovit A.D."/>
            <person name="Santos A.J."/>
        </authorList>
    </citation>
    <scope>NUCLEOTIDE SEQUENCE</scope>
    <source>
        <tissue evidence="2">Shoot tissue taken approximately 20 cm above the soil surface</tissue>
    </source>
</reference>